<name>A0A7X0MYM1_9GAMM</name>
<dbReference type="GO" id="GO:0017004">
    <property type="term" value="P:cytochrome complex assembly"/>
    <property type="evidence" value="ECO:0007669"/>
    <property type="project" value="UniProtKB-KW"/>
</dbReference>
<dbReference type="NCBIfam" id="TIGR01189">
    <property type="entry name" value="ccmA"/>
    <property type="match status" value="1"/>
</dbReference>
<evidence type="ECO:0000256" key="6">
    <source>
        <dbReference type="ARBA" id="ARBA00023136"/>
    </source>
</evidence>
<dbReference type="Pfam" id="PF00005">
    <property type="entry name" value="ABC_tran"/>
    <property type="match status" value="1"/>
</dbReference>
<dbReference type="GO" id="GO:0016887">
    <property type="term" value="F:ATP hydrolysis activity"/>
    <property type="evidence" value="ECO:0007669"/>
    <property type="project" value="InterPro"/>
</dbReference>
<keyword evidence="2" id="KW-0547">Nucleotide-binding</keyword>
<dbReference type="PROSITE" id="PS00211">
    <property type="entry name" value="ABC_TRANSPORTER_1"/>
    <property type="match status" value="1"/>
</dbReference>
<evidence type="ECO:0000313" key="8">
    <source>
        <dbReference type="EMBL" id="MBB6523234.1"/>
    </source>
</evidence>
<keyword evidence="6" id="KW-0472">Membrane</keyword>
<keyword evidence="5" id="KW-1278">Translocase</keyword>
<keyword evidence="3" id="KW-0201">Cytochrome c-type biogenesis</keyword>
<keyword evidence="4" id="KW-0067">ATP-binding</keyword>
<keyword evidence="9" id="KW-1185">Reference proteome</keyword>
<dbReference type="InterPro" id="IPR027417">
    <property type="entry name" value="P-loop_NTPase"/>
</dbReference>
<evidence type="ECO:0000259" key="7">
    <source>
        <dbReference type="PROSITE" id="PS50893"/>
    </source>
</evidence>
<keyword evidence="1" id="KW-0813">Transport</keyword>
<dbReference type="InterPro" id="IPR005895">
    <property type="entry name" value="ABC_transptr_haem_export_CcmA"/>
</dbReference>
<dbReference type="PROSITE" id="PS50893">
    <property type="entry name" value="ABC_TRANSPORTER_2"/>
    <property type="match status" value="1"/>
</dbReference>
<evidence type="ECO:0000256" key="3">
    <source>
        <dbReference type="ARBA" id="ARBA00022748"/>
    </source>
</evidence>
<dbReference type="GO" id="GO:0005524">
    <property type="term" value="F:ATP binding"/>
    <property type="evidence" value="ECO:0007669"/>
    <property type="project" value="UniProtKB-KW"/>
</dbReference>
<dbReference type="InterPro" id="IPR003439">
    <property type="entry name" value="ABC_transporter-like_ATP-bd"/>
</dbReference>
<dbReference type="SMART" id="SM00382">
    <property type="entry name" value="AAA"/>
    <property type="match status" value="1"/>
</dbReference>
<proteinExistence type="predicted"/>
<gene>
    <name evidence="8" type="ORF">HNR48_003536</name>
</gene>
<organism evidence="8 9">
    <name type="scientific">Pseudoteredinibacter isoporae</name>
    <dbReference type="NCBI Taxonomy" id="570281"/>
    <lineage>
        <taxon>Bacteria</taxon>
        <taxon>Pseudomonadati</taxon>
        <taxon>Pseudomonadota</taxon>
        <taxon>Gammaproteobacteria</taxon>
        <taxon>Cellvibrionales</taxon>
        <taxon>Cellvibrionaceae</taxon>
        <taxon>Pseudoteredinibacter</taxon>
    </lineage>
</organism>
<dbReference type="SUPFAM" id="SSF52540">
    <property type="entry name" value="P-loop containing nucleoside triphosphate hydrolases"/>
    <property type="match status" value="1"/>
</dbReference>
<protein>
    <submittedName>
        <fullName evidence="8">Heme exporter protein A</fullName>
    </submittedName>
</protein>
<sequence length="223" mass="24735">MDKQSLSISLEKLACQRDERLLFTGLSAEIQAGDVLQIIGPNGAGKTTLLRCLVSLAEPSAGHIRFCGQRLSKQLFEFRRQLLYLGHLPGIKSALTPAENLRWYAGLEGDGDNLDQRVELALKEVGLYGYEDQSCFNLSAGQQRRVALARLYLSQAKIWILDEPLTAIDKAGVAKLEQRFAEHSEAGGIVILTTHQDLKLESLKRLDLQDYLPTAEHMFGGVE</sequence>
<dbReference type="PANTHER" id="PTHR43499">
    <property type="entry name" value="ABC TRANSPORTER I FAMILY MEMBER 1"/>
    <property type="match status" value="1"/>
</dbReference>
<evidence type="ECO:0000256" key="4">
    <source>
        <dbReference type="ARBA" id="ARBA00022840"/>
    </source>
</evidence>
<dbReference type="GO" id="GO:0022857">
    <property type="term" value="F:transmembrane transporter activity"/>
    <property type="evidence" value="ECO:0007669"/>
    <property type="project" value="InterPro"/>
</dbReference>
<dbReference type="InterPro" id="IPR003593">
    <property type="entry name" value="AAA+_ATPase"/>
</dbReference>
<comment type="caution">
    <text evidence="8">The sequence shown here is derived from an EMBL/GenBank/DDBJ whole genome shotgun (WGS) entry which is preliminary data.</text>
</comment>
<reference evidence="8 9" key="1">
    <citation type="submission" date="2020-08" db="EMBL/GenBank/DDBJ databases">
        <title>Genomic Encyclopedia of Type Strains, Phase IV (KMG-IV): sequencing the most valuable type-strain genomes for metagenomic binning, comparative biology and taxonomic classification.</title>
        <authorList>
            <person name="Goeker M."/>
        </authorList>
    </citation>
    <scope>NUCLEOTIDE SEQUENCE [LARGE SCALE GENOMIC DNA]</scope>
    <source>
        <strain evidence="8 9">DSM 22368</strain>
    </source>
</reference>
<dbReference type="NCBIfam" id="NF010061">
    <property type="entry name" value="PRK13538.1"/>
    <property type="match status" value="1"/>
</dbReference>
<dbReference type="InterPro" id="IPR017871">
    <property type="entry name" value="ABC_transporter-like_CS"/>
</dbReference>
<dbReference type="InParanoid" id="A0A7X0MYM1"/>
<dbReference type="EMBL" id="JACHHT010000003">
    <property type="protein sequence ID" value="MBB6523234.1"/>
    <property type="molecule type" value="Genomic_DNA"/>
</dbReference>
<evidence type="ECO:0000313" key="9">
    <source>
        <dbReference type="Proteomes" id="UP000528457"/>
    </source>
</evidence>
<dbReference type="PANTHER" id="PTHR43499:SF1">
    <property type="entry name" value="ABC TRANSPORTER I FAMILY MEMBER 1"/>
    <property type="match status" value="1"/>
</dbReference>
<dbReference type="Gene3D" id="3.40.50.300">
    <property type="entry name" value="P-loop containing nucleotide triphosphate hydrolases"/>
    <property type="match status" value="1"/>
</dbReference>
<evidence type="ECO:0000256" key="2">
    <source>
        <dbReference type="ARBA" id="ARBA00022741"/>
    </source>
</evidence>
<dbReference type="Proteomes" id="UP000528457">
    <property type="component" value="Unassembled WGS sequence"/>
</dbReference>
<dbReference type="FunCoup" id="A0A7X0MYM1">
    <property type="interactions" value="167"/>
</dbReference>
<evidence type="ECO:0000256" key="1">
    <source>
        <dbReference type="ARBA" id="ARBA00022448"/>
    </source>
</evidence>
<feature type="domain" description="ABC transporter" evidence="7">
    <location>
        <begin position="8"/>
        <end position="222"/>
    </location>
</feature>
<dbReference type="RefSeq" id="WP_341801030.1">
    <property type="nucleotide sequence ID" value="NZ_JAAONY010000003.1"/>
</dbReference>
<dbReference type="AlphaFoldDB" id="A0A7X0MYM1"/>
<evidence type="ECO:0000256" key="5">
    <source>
        <dbReference type="ARBA" id="ARBA00022967"/>
    </source>
</evidence>
<accession>A0A7X0MYM1</accession>